<dbReference type="Proteomes" id="UP000016480">
    <property type="component" value="Unassembled WGS sequence"/>
</dbReference>
<name>A0A8T0C516_9GAMM</name>
<reference evidence="1 2" key="1">
    <citation type="journal article" date="2012" name="J. Bacteriol.">
        <title>Genome sequence of the cycloprodigiosin-producing bacterial strain Pseudoalteromonas rubra ATCC 29570(T).</title>
        <authorList>
            <person name="Xie B.B."/>
            <person name="Shu Y.L."/>
            <person name="Qin Q.L."/>
            <person name="Rong J.C."/>
            <person name="Zhang X.Y."/>
            <person name="Chen X.L."/>
            <person name="Zhou B.C."/>
            <person name="Zhang Y.Z."/>
        </authorList>
    </citation>
    <scope>NUCLEOTIDE SEQUENCE [LARGE SCALE GENOMIC DNA]</scope>
    <source>
        <strain evidence="1 2">DSM 6842</strain>
    </source>
</reference>
<accession>A0A8T0C516</accession>
<evidence type="ECO:0000313" key="1">
    <source>
        <dbReference type="EMBL" id="KAF7785836.1"/>
    </source>
</evidence>
<dbReference type="AlphaFoldDB" id="A0A8T0C516"/>
<comment type="caution">
    <text evidence="1">The sequence shown here is derived from an EMBL/GenBank/DDBJ whole genome shotgun (WGS) entry which is preliminary data.</text>
</comment>
<dbReference type="GeneID" id="61358043"/>
<evidence type="ECO:0000313" key="2">
    <source>
        <dbReference type="Proteomes" id="UP000016480"/>
    </source>
</evidence>
<organism evidence="1 2">
    <name type="scientific">Pseudoalteromonas rubra</name>
    <dbReference type="NCBI Taxonomy" id="43658"/>
    <lineage>
        <taxon>Bacteria</taxon>
        <taxon>Pseudomonadati</taxon>
        <taxon>Pseudomonadota</taxon>
        <taxon>Gammaproteobacteria</taxon>
        <taxon>Alteromonadales</taxon>
        <taxon>Pseudoalteromonadaceae</taxon>
        <taxon>Pseudoalteromonas</taxon>
    </lineage>
</organism>
<dbReference type="RefSeq" id="WP_155946354.1">
    <property type="nucleotide sequence ID" value="NZ_AHCD03000035.1"/>
</dbReference>
<protein>
    <submittedName>
        <fullName evidence="1">Uncharacterized protein</fullName>
    </submittedName>
</protein>
<dbReference type="EMBL" id="AHCD03000035">
    <property type="protein sequence ID" value="KAF7785836.1"/>
    <property type="molecule type" value="Genomic_DNA"/>
</dbReference>
<proteinExistence type="predicted"/>
<gene>
    <name evidence="1" type="ORF">PRUB_a0230</name>
</gene>
<sequence length="55" mass="5687">MTLVLNKKKVKNLSEQAALANGKTRQIGGGISAMGCGPISDPNYSCPVSINGYSC</sequence>